<feature type="repeat" description="PPR" evidence="2">
    <location>
        <begin position="158"/>
        <end position="188"/>
    </location>
</feature>
<dbReference type="GO" id="GO:0009451">
    <property type="term" value="P:RNA modification"/>
    <property type="evidence" value="ECO:0007669"/>
    <property type="project" value="InterPro"/>
</dbReference>
<keyword evidence="4" id="KW-1185">Reference proteome</keyword>
<feature type="repeat" description="PPR" evidence="2">
    <location>
        <begin position="96"/>
        <end position="130"/>
    </location>
</feature>
<dbReference type="Gene3D" id="1.25.40.10">
    <property type="entry name" value="Tetratricopeptide repeat domain"/>
    <property type="match status" value="5"/>
</dbReference>
<dbReference type="GO" id="GO:0003723">
    <property type="term" value="F:RNA binding"/>
    <property type="evidence" value="ECO:0007669"/>
    <property type="project" value="InterPro"/>
</dbReference>
<gene>
    <name evidence="3" type="ORF">RJ641_035196</name>
</gene>
<proteinExistence type="predicted"/>
<feature type="repeat" description="PPR" evidence="2">
    <location>
        <begin position="326"/>
        <end position="360"/>
    </location>
</feature>
<dbReference type="GO" id="GO:0048731">
    <property type="term" value="P:system development"/>
    <property type="evidence" value="ECO:0007669"/>
    <property type="project" value="UniProtKB-ARBA"/>
</dbReference>
<dbReference type="EMBL" id="JBAMMX010000008">
    <property type="protein sequence ID" value="KAK6935041.1"/>
    <property type="molecule type" value="Genomic_DNA"/>
</dbReference>
<dbReference type="AlphaFoldDB" id="A0AAN8ZEE5"/>
<dbReference type="NCBIfam" id="TIGR00756">
    <property type="entry name" value="PPR"/>
    <property type="match status" value="7"/>
</dbReference>
<sequence>MNAPTEGLVYVKGCARCGMVDDACRLFEEMPERNVVSWTSMLCGFANSGRIEEALRVFDVMPERNIVSWNSMVVGLIRNGDLQEARGIFDLMPERNVVSWNVMIQGYVENGRMDEARSLFDKMEEHNVLTWTSLVSGYCRVGNVEEGYYLFCRMPDRNIVSWTAMMGGFAWNGFYKEAFLLFLEMQKNHDIKLSIETIISLAYSCAGIGFPCLGKQLHAHVIVNSWAYDDYDGRLYESLIHMYSTCGIMDFASYLFLQNWKNCTTKCCNSMISGYILSGELEKARIVFESMPCPDKISYTAMINGYFNFGQVARACQTFNDMPNRDPVAWTTMISGHVQNELLDEAMHLFEEMRLQGFQPMNSTYSTLLGAAGAMANLDQGRQLHGLISKAQGGFDLILENSLISMYAKCQYHEEGMLREMNLKRVRKVPGCSWISLEGKVHQFFQGDRPEFSFNYVHGTYADEGWSNAAPADQDAYTGRIGILSIKLELDVTRATDKALVV</sequence>
<evidence type="ECO:0000313" key="3">
    <source>
        <dbReference type="EMBL" id="KAK6935041.1"/>
    </source>
</evidence>
<dbReference type="InterPro" id="IPR046960">
    <property type="entry name" value="PPR_At4g14850-like_plant"/>
</dbReference>
<dbReference type="Proteomes" id="UP001370490">
    <property type="component" value="Unassembled WGS sequence"/>
</dbReference>
<dbReference type="FunFam" id="1.25.40.10:FF:000125">
    <property type="entry name" value="Pentatricopeptide repeat-containing protein"/>
    <property type="match status" value="1"/>
</dbReference>
<comment type="caution">
    <text evidence="3">The sequence shown here is derived from an EMBL/GenBank/DDBJ whole genome shotgun (WGS) entry which is preliminary data.</text>
</comment>
<organism evidence="3 4">
    <name type="scientific">Dillenia turbinata</name>
    <dbReference type="NCBI Taxonomy" id="194707"/>
    <lineage>
        <taxon>Eukaryota</taxon>
        <taxon>Viridiplantae</taxon>
        <taxon>Streptophyta</taxon>
        <taxon>Embryophyta</taxon>
        <taxon>Tracheophyta</taxon>
        <taxon>Spermatophyta</taxon>
        <taxon>Magnoliopsida</taxon>
        <taxon>eudicotyledons</taxon>
        <taxon>Gunneridae</taxon>
        <taxon>Pentapetalae</taxon>
        <taxon>Dilleniales</taxon>
        <taxon>Dilleniaceae</taxon>
        <taxon>Dillenia</taxon>
    </lineage>
</organism>
<feature type="repeat" description="PPR" evidence="2">
    <location>
        <begin position="34"/>
        <end position="68"/>
    </location>
</feature>
<dbReference type="PROSITE" id="PS51375">
    <property type="entry name" value="PPR"/>
    <property type="match status" value="5"/>
</dbReference>
<dbReference type="InterPro" id="IPR002885">
    <property type="entry name" value="PPR_rpt"/>
</dbReference>
<dbReference type="PANTHER" id="PTHR47926">
    <property type="entry name" value="PENTATRICOPEPTIDE REPEAT-CONTAINING PROTEIN"/>
    <property type="match status" value="1"/>
</dbReference>
<evidence type="ECO:0000256" key="1">
    <source>
        <dbReference type="ARBA" id="ARBA00022737"/>
    </source>
</evidence>
<dbReference type="Pfam" id="PF12854">
    <property type="entry name" value="PPR_1"/>
    <property type="match status" value="1"/>
</dbReference>
<dbReference type="InterPro" id="IPR011990">
    <property type="entry name" value="TPR-like_helical_dom_sf"/>
</dbReference>
<evidence type="ECO:0000313" key="4">
    <source>
        <dbReference type="Proteomes" id="UP001370490"/>
    </source>
</evidence>
<keyword evidence="1" id="KW-0677">Repeat</keyword>
<feature type="repeat" description="PPR" evidence="2">
    <location>
        <begin position="295"/>
        <end position="325"/>
    </location>
</feature>
<accession>A0AAN8ZEE5</accession>
<name>A0AAN8ZEE5_9MAGN</name>
<dbReference type="Pfam" id="PF13041">
    <property type="entry name" value="PPR_2"/>
    <property type="match status" value="2"/>
</dbReference>
<dbReference type="Pfam" id="PF01535">
    <property type="entry name" value="PPR"/>
    <property type="match status" value="5"/>
</dbReference>
<reference evidence="3 4" key="1">
    <citation type="submission" date="2023-12" db="EMBL/GenBank/DDBJ databases">
        <title>A high-quality genome assembly for Dillenia turbinata (Dilleniales).</title>
        <authorList>
            <person name="Chanderbali A."/>
        </authorList>
    </citation>
    <scope>NUCLEOTIDE SEQUENCE [LARGE SCALE GENOMIC DNA]</scope>
    <source>
        <strain evidence="3">LSX21</strain>
        <tissue evidence="3">Leaf</tissue>
    </source>
</reference>
<evidence type="ECO:0000256" key="2">
    <source>
        <dbReference type="PROSITE-ProRule" id="PRU00708"/>
    </source>
</evidence>
<dbReference type="PANTHER" id="PTHR47926:SF404">
    <property type="entry name" value="(PPR) REPEAT-CONTAINING PROTEIN, PUTATIVE-RELATED"/>
    <property type="match status" value="1"/>
</dbReference>
<protein>
    <submittedName>
        <fullName evidence="3">Pentatricopeptide repeat</fullName>
    </submittedName>
</protein>